<keyword evidence="3" id="KW-1185">Reference proteome</keyword>
<name>A0ABR3PE30_9PEZI</name>
<sequence length="271" mass="29534">MSLARAFTTRRNRADKPSTGGFLGRSTSHRSPAKPTKPQISAPINLISSTNVLSFDAPDIVGTVPTPYATAAYVERSMSFGASDSSSRSSGDHSDVSSASARDYSTDASSLTSSPNSPEPNHLSCYFKPSVYTDLPDRPGSQSSQTSQPSFDAPAVPQRAPSHSKKAHMHVSRQRSISRLRSPPSTAQEMVRESSENFASEQIHPFGKELEQLNEIAEEFGGVVRDAEADADYHFMEAHGLAYFSATDYMMEVQEMLDTVFEEEDVQAGWI</sequence>
<feature type="compositionally biased region" description="Low complexity" evidence="1">
    <location>
        <begin position="141"/>
        <end position="150"/>
    </location>
</feature>
<feature type="region of interest" description="Disordered" evidence="1">
    <location>
        <begin position="80"/>
        <end position="199"/>
    </location>
</feature>
<feature type="region of interest" description="Disordered" evidence="1">
    <location>
        <begin position="1"/>
        <end position="42"/>
    </location>
</feature>
<feature type="compositionally biased region" description="Polar residues" evidence="1">
    <location>
        <begin position="106"/>
        <end position="116"/>
    </location>
</feature>
<feature type="compositionally biased region" description="Basic residues" evidence="1">
    <location>
        <begin position="162"/>
        <end position="178"/>
    </location>
</feature>
<feature type="compositionally biased region" description="Polar residues" evidence="1">
    <location>
        <begin position="179"/>
        <end position="188"/>
    </location>
</feature>
<dbReference type="Proteomes" id="UP001562354">
    <property type="component" value="Unassembled WGS sequence"/>
</dbReference>
<comment type="caution">
    <text evidence="2">The sequence shown here is derived from an EMBL/GenBank/DDBJ whole genome shotgun (WGS) entry which is preliminary data.</text>
</comment>
<accession>A0ABR3PE30</accession>
<gene>
    <name evidence="2" type="ORF">AAFC00_000440</name>
</gene>
<reference evidence="2 3" key="1">
    <citation type="submission" date="2024-07" db="EMBL/GenBank/DDBJ databases">
        <title>Draft sequence of the Neodothiora populina.</title>
        <authorList>
            <person name="Drown D.D."/>
            <person name="Schuette U.S."/>
            <person name="Buechlein A.B."/>
            <person name="Rusch D.R."/>
            <person name="Winton L.W."/>
            <person name="Adams G.A."/>
        </authorList>
    </citation>
    <scope>NUCLEOTIDE SEQUENCE [LARGE SCALE GENOMIC DNA]</scope>
    <source>
        <strain evidence="2 3">CPC 39397</strain>
    </source>
</reference>
<dbReference type="GeneID" id="95974143"/>
<protein>
    <submittedName>
        <fullName evidence="2">Uncharacterized protein</fullName>
    </submittedName>
</protein>
<evidence type="ECO:0000313" key="3">
    <source>
        <dbReference type="Proteomes" id="UP001562354"/>
    </source>
</evidence>
<proteinExistence type="predicted"/>
<dbReference type="RefSeq" id="XP_069200271.1">
    <property type="nucleotide sequence ID" value="XM_069344150.1"/>
</dbReference>
<evidence type="ECO:0000313" key="2">
    <source>
        <dbReference type="EMBL" id="KAL1303996.1"/>
    </source>
</evidence>
<evidence type="ECO:0000256" key="1">
    <source>
        <dbReference type="SAM" id="MobiDB-lite"/>
    </source>
</evidence>
<feature type="compositionally biased region" description="Low complexity" evidence="1">
    <location>
        <begin position="80"/>
        <end position="89"/>
    </location>
</feature>
<dbReference type="EMBL" id="JBFMKM010000009">
    <property type="protein sequence ID" value="KAL1303996.1"/>
    <property type="molecule type" value="Genomic_DNA"/>
</dbReference>
<organism evidence="2 3">
    <name type="scientific">Neodothiora populina</name>
    <dbReference type="NCBI Taxonomy" id="2781224"/>
    <lineage>
        <taxon>Eukaryota</taxon>
        <taxon>Fungi</taxon>
        <taxon>Dikarya</taxon>
        <taxon>Ascomycota</taxon>
        <taxon>Pezizomycotina</taxon>
        <taxon>Dothideomycetes</taxon>
        <taxon>Dothideomycetidae</taxon>
        <taxon>Dothideales</taxon>
        <taxon>Dothioraceae</taxon>
        <taxon>Neodothiora</taxon>
    </lineage>
</organism>